<name>A0A9P6MIZ7_9FUNG</name>
<evidence type="ECO:0000313" key="1">
    <source>
        <dbReference type="EMBL" id="KAG0002984.1"/>
    </source>
</evidence>
<reference evidence="1" key="1">
    <citation type="journal article" date="2020" name="Fungal Divers.">
        <title>Resolving the Mortierellaceae phylogeny through synthesis of multi-gene phylogenetics and phylogenomics.</title>
        <authorList>
            <person name="Vandepol N."/>
            <person name="Liber J."/>
            <person name="Desiro A."/>
            <person name="Na H."/>
            <person name="Kennedy M."/>
            <person name="Barry K."/>
            <person name="Grigoriev I.V."/>
            <person name="Miller A.N."/>
            <person name="O'Donnell K."/>
            <person name="Stajich J.E."/>
            <person name="Bonito G."/>
        </authorList>
    </citation>
    <scope>NUCLEOTIDE SEQUENCE</scope>
    <source>
        <strain evidence="1">MES-2147</strain>
    </source>
</reference>
<dbReference type="Proteomes" id="UP000749646">
    <property type="component" value="Unassembled WGS sequence"/>
</dbReference>
<proteinExistence type="predicted"/>
<dbReference type="AlphaFoldDB" id="A0A9P6MIZ7"/>
<gene>
    <name evidence="1" type="ORF">BGZ65_002146</name>
</gene>
<organism evidence="1 2">
    <name type="scientific">Modicella reniformis</name>
    <dbReference type="NCBI Taxonomy" id="1440133"/>
    <lineage>
        <taxon>Eukaryota</taxon>
        <taxon>Fungi</taxon>
        <taxon>Fungi incertae sedis</taxon>
        <taxon>Mucoromycota</taxon>
        <taxon>Mortierellomycotina</taxon>
        <taxon>Mortierellomycetes</taxon>
        <taxon>Mortierellales</taxon>
        <taxon>Mortierellaceae</taxon>
        <taxon>Modicella</taxon>
    </lineage>
</organism>
<feature type="non-terminal residue" evidence="1">
    <location>
        <position position="1"/>
    </location>
</feature>
<evidence type="ECO:0000313" key="2">
    <source>
        <dbReference type="Proteomes" id="UP000749646"/>
    </source>
</evidence>
<sequence>GRQPKFAQIYIYDPEQQIDIRLANYNRPGDQNSRNLEGPILLDLQQALEAVNRFCALYRSIREHETGSEPAELRFILRADQTVPEEPEEQERRVRARGRVPRSCFLKDFRPCLQKVK</sequence>
<protein>
    <submittedName>
        <fullName evidence="1">Uncharacterized protein</fullName>
    </submittedName>
</protein>
<comment type="caution">
    <text evidence="1">The sequence shown here is derived from an EMBL/GenBank/DDBJ whole genome shotgun (WGS) entry which is preliminary data.</text>
</comment>
<dbReference type="OrthoDB" id="2279134at2759"/>
<dbReference type="EMBL" id="JAAAHW010000390">
    <property type="protein sequence ID" value="KAG0002984.1"/>
    <property type="molecule type" value="Genomic_DNA"/>
</dbReference>
<accession>A0A9P6MIZ7</accession>
<keyword evidence="2" id="KW-1185">Reference proteome</keyword>